<dbReference type="InterPro" id="IPR029063">
    <property type="entry name" value="SAM-dependent_MTases_sf"/>
</dbReference>
<reference evidence="3" key="1">
    <citation type="submission" date="2021-04" db="EMBL/GenBank/DDBJ databases">
        <title>Pseudonocardia sp. nov., isolated from sandy soil of mangrove forest.</title>
        <authorList>
            <person name="Zan Z."/>
            <person name="Huang R."/>
            <person name="Liu W."/>
        </authorList>
    </citation>
    <scope>NUCLEOTIDE SEQUENCE</scope>
    <source>
        <strain evidence="3">S2-4</strain>
    </source>
</reference>
<feature type="compositionally biased region" description="Polar residues" evidence="1">
    <location>
        <begin position="173"/>
        <end position="183"/>
    </location>
</feature>
<keyword evidence="4" id="KW-1185">Reference proteome</keyword>
<evidence type="ECO:0000313" key="3">
    <source>
        <dbReference type="EMBL" id="MCO1654072.1"/>
    </source>
</evidence>
<evidence type="ECO:0000256" key="1">
    <source>
        <dbReference type="SAM" id="MobiDB-lite"/>
    </source>
</evidence>
<dbReference type="Proteomes" id="UP001165283">
    <property type="component" value="Unassembled WGS sequence"/>
</dbReference>
<feature type="compositionally biased region" description="Basic residues" evidence="1">
    <location>
        <begin position="160"/>
        <end position="171"/>
    </location>
</feature>
<feature type="region of interest" description="Disordered" evidence="1">
    <location>
        <begin position="149"/>
        <end position="183"/>
    </location>
</feature>
<dbReference type="GO" id="GO:0032259">
    <property type="term" value="P:methylation"/>
    <property type="evidence" value="ECO:0007669"/>
    <property type="project" value="UniProtKB-KW"/>
</dbReference>
<dbReference type="GO" id="GO:0008168">
    <property type="term" value="F:methyltransferase activity"/>
    <property type="evidence" value="ECO:0007669"/>
    <property type="project" value="UniProtKB-KW"/>
</dbReference>
<keyword evidence="3" id="KW-0808">Transferase</keyword>
<protein>
    <submittedName>
        <fullName evidence="3">Methyltransferase domain-containing protein</fullName>
    </submittedName>
</protein>
<proteinExistence type="predicted"/>
<name>A0ABT0ZTL3_9PSEU</name>
<gene>
    <name evidence="3" type="ORF">KDL28_03280</name>
</gene>
<dbReference type="RefSeq" id="WP_252435677.1">
    <property type="nucleotide sequence ID" value="NZ_JAGSOV010000009.1"/>
</dbReference>
<dbReference type="CDD" id="cd02440">
    <property type="entry name" value="AdoMet_MTases"/>
    <property type="match status" value="1"/>
</dbReference>
<dbReference type="InterPro" id="IPR013216">
    <property type="entry name" value="Methyltransf_11"/>
</dbReference>
<dbReference type="SUPFAM" id="SSF53335">
    <property type="entry name" value="S-adenosyl-L-methionine-dependent methyltransferases"/>
    <property type="match status" value="1"/>
</dbReference>
<dbReference type="Pfam" id="PF08241">
    <property type="entry name" value="Methyltransf_11"/>
    <property type="match status" value="1"/>
</dbReference>
<keyword evidence="3" id="KW-0489">Methyltransferase</keyword>
<evidence type="ECO:0000259" key="2">
    <source>
        <dbReference type="Pfam" id="PF08241"/>
    </source>
</evidence>
<feature type="domain" description="Methyltransferase type 11" evidence="2">
    <location>
        <begin position="33"/>
        <end position="75"/>
    </location>
</feature>
<dbReference type="EMBL" id="JAGSOV010000009">
    <property type="protein sequence ID" value="MCO1654072.1"/>
    <property type="molecule type" value="Genomic_DNA"/>
</dbReference>
<comment type="caution">
    <text evidence="3">The sequence shown here is derived from an EMBL/GenBank/DDBJ whole genome shotgun (WGS) entry which is preliminary data.</text>
</comment>
<accession>A0ABT0ZTL3</accession>
<dbReference type="Gene3D" id="3.40.50.150">
    <property type="entry name" value="Vaccinia Virus protein VP39"/>
    <property type="match status" value="1"/>
</dbReference>
<organism evidence="3 4">
    <name type="scientific">Pseudonocardia humida</name>
    <dbReference type="NCBI Taxonomy" id="2800819"/>
    <lineage>
        <taxon>Bacteria</taxon>
        <taxon>Bacillati</taxon>
        <taxon>Actinomycetota</taxon>
        <taxon>Actinomycetes</taxon>
        <taxon>Pseudonocardiales</taxon>
        <taxon>Pseudonocardiaceae</taxon>
        <taxon>Pseudonocardia</taxon>
    </lineage>
</organism>
<evidence type="ECO:0000313" key="4">
    <source>
        <dbReference type="Proteomes" id="UP001165283"/>
    </source>
</evidence>
<sequence length="183" mass="20090">MPSPDGSTARWNHNIHYHRVVLGAAPARPPRALDVGCGDGLLTAELAGIADEVVGLDADPGTAARARGLARVERLPDLAHSLLAAACHRPYVLLTGRRFWEHSAPTVWPPPEGYAAMRELTRELLPGARFRRLLFWRYSIVWSKPATDGTPYPTTAPSRSARKSSQVRRPRSAVSTFRLSPAR</sequence>